<evidence type="ECO:0000313" key="2">
    <source>
        <dbReference type="EMBL" id="KAH7297596.1"/>
    </source>
</evidence>
<evidence type="ECO:0000313" key="3">
    <source>
        <dbReference type="Proteomes" id="UP000825935"/>
    </source>
</evidence>
<comment type="caution">
    <text evidence="2">The sequence shown here is derived from an EMBL/GenBank/DDBJ whole genome shotgun (WGS) entry which is preliminary data.</text>
</comment>
<feature type="transmembrane region" description="Helical" evidence="1">
    <location>
        <begin position="55"/>
        <end position="77"/>
    </location>
</feature>
<accession>A0A8T2RMG6</accession>
<dbReference type="AlphaFoldDB" id="A0A8T2RMG6"/>
<evidence type="ECO:0000256" key="1">
    <source>
        <dbReference type="SAM" id="Phobius"/>
    </source>
</evidence>
<dbReference type="Proteomes" id="UP000825935">
    <property type="component" value="Chromosome 25"/>
</dbReference>
<name>A0A8T2RMG6_CERRI</name>
<reference evidence="2" key="1">
    <citation type="submission" date="2021-08" db="EMBL/GenBank/DDBJ databases">
        <title>WGS assembly of Ceratopteris richardii.</title>
        <authorList>
            <person name="Marchant D.B."/>
            <person name="Chen G."/>
            <person name="Jenkins J."/>
            <person name="Shu S."/>
            <person name="Leebens-Mack J."/>
            <person name="Grimwood J."/>
            <person name="Schmutz J."/>
            <person name="Soltis P."/>
            <person name="Soltis D."/>
            <person name="Chen Z.-H."/>
        </authorList>
    </citation>
    <scope>NUCLEOTIDE SEQUENCE</scope>
    <source>
        <strain evidence="2">Whitten #5841</strain>
        <tissue evidence="2">Leaf</tissue>
    </source>
</reference>
<dbReference type="EMBL" id="CM035430">
    <property type="protein sequence ID" value="KAH7297596.1"/>
    <property type="molecule type" value="Genomic_DNA"/>
</dbReference>
<organism evidence="2 3">
    <name type="scientific">Ceratopteris richardii</name>
    <name type="common">Triangle waterfern</name>
    <dbReference type="NCBI Taxonomy" id="49495"/>
    <lineage>
        <taxon>Eukaryota</taxon>
        <taxon>Viridiplantae</taxon>
        <taxon>Streptophyta</taxon>
        <taxon>Embryophyta</taxon>
        <taxon>Tracheophyta</taxon>
        <taxon>Polypodiopsida</taxon>
        <taxon>Polypodiidae</taxon>
        <taxon>Polypodiales</taxon>
        <taxon>Pteridineae</taxon>
        <taxon>Pteridaceae</taxon>
        <taxon>Parkerioideae</taxon>
        <taxon>Ceratopteris</taxon>
    </lineage>
</organism>
<gene>
    <name evidence="2" type="ORF">KP509_25G003100</name>
</gene>
<protein>
    <submittedName>
        <fullName evidence="2">Uncharacterized protein</fullName>
    </submittedName>
</protein>
<sequence>MADNPKYAYPHPAAQQQPCGFLSSSTFLTLRPFKLERERESYVVFFSRRLSSSRLLPPSCSSTATICTIAAFLEYGFSKRLMKAKQSKAYG</sequence>
<proteinExistence type="predicted"/>
<keyword evidence="1" id="KW-0472">Membrane</keyword>
<keyword evidence="1" id="KW-0812">Transmembrane</keyword>
<keyword evidence="3" id="KW-1185">Reference proteome</keyword>
<keyword evidence="1" id="KW-1133">Transmembrane helix</keyword>